<name>A0A6G1JJ12_9PLEO</name>
<dbReference type="EMBL" id="MU005571">
    <property type="protein sequence ID" value="KAF2690542.1"/>
    <property type="molecule type" value="Genomic_DNA"/>
</dbReference>
<organism evidence="2 3">
    <name type="scientific">Lentithecium fluviatile CBS 122367</name>
    <dbReference type="NCBI Taxonomy" id="1168545"/>
    <lineage>
        <taxon>Eukaryota</taxon>
        <taxon>Fungi</taxon>
        <taxon>Dikarya</taxon>
        <taxon>Ascomycota</taxon>
        <taxon>Pezizomycotina</taxon>
        <taxon>Dothideomycetes</taxon>
        <taxon>Pleosporomycetidae</taxon>
        <taxon>Pleosporales</taxon>
        <taxon>Massarineae</taxon>
        <taxon>Lentitheciaceae</taxon>
        <taxon>Lentithecium</taxon>
    </lineage>
</organism>
<dbReference type="Proteomes" id="UP000799291">
    <property type="component" value="Unassembled WGS sequence"/>
</dbReference>
<feature type="compositionally biased region" description="Polar residues" evidence="1">
    <location>
        <begin position="42"/>
        <end position="83"/>
    </location>
</feature>
<gene>
    <name evidence="2" type="ORF">K458DRAFT_383649</name>
</gene>
<feature type="region of interest" description="Disordered" evidence="1">
    <location>
        <begin position="39"/>
        <end position="101"/>
    </location>
</feature>
<sequence>MFSYCPAFPGFTIQSTTYRHRRHQPLPLGYTYAYPAPLDPASPSNVTEPSTRTAQDCESDTNAVNSENNGSASTRYGLSSTPTLGLATKSERSTSAAGRLQHECIDRKRDAEVDEVRERLESIASEMETRHEEVRATMEWEEGWSEFVGEDASSSREDKAEKGNDMPTKGKGTIAGTSLPSLRHFKEMSPPDSIGNVNASGRKPENEGEVQEIVELELEPRVEGDWVSSETLLDQQPEKATPGNGSSKKRKGTRGHLKSIWRRMTRRKRRAKSKE</sequence>
<feature type="region of interest" description="Disordered" evidence="1">
    <location>
        <begin position="148"/>
        <end position="275"/>
    </location>
</feature>
<proteinExistence type="predicted"/>
<reference evidence="2" key="1">
    <citation type="journal article" date="2020" name="Stud. Mycol.">
        <title>101 Dothideomycetes genomes: a test case for predicting lifestyles and emergence of pathogens.</title>
        <authorList>
            <person name="Haridas S."/>
            <person name="Albert R."/>
            <person name="Binder M."/>
            <person name="Bloem J."/>
            <person name="Labutti K."/>
            <person name="Salamov A."/>
            <person name="Andreopoulos B."/>
            <person name="Baker S."/>
            <person name="Barry K."/>
            <person name="Bills G."/>
            <person name="Bluhm B."/>
            <person name="Cannon C."/>
            <person name="Castanera R."/>
            <person name="Culley D."/>
            <person name="Daum C."/>
            <person name="Ezra D."/>
            <person name="Gonzalez J."/>
            <person name="Henrissat B."/>
            <person name="Kuo A."/>
            <person name="Liang C."/>
            <person name="Lipzen A."/>
            <person name="Lutzoni F."/>
            <person name="Magnuson J."/>
            <person name="Mondo S."/>
            <person name="Nolan M."/>
            <person name="Ohm R."/>
            <person name="Pangilinan J."/>
            <person name="Park H.-J."/>
            <person name="Ramirez L."/>
            <person name="Alfaro M."/>
            <person name="Sun H."/>
            <person name="Tritt A."/>
            <person name="Yoshinaga Y."/>
            <person name="Zwiers L.-H."/>
            <person name="Turgeon B."/>
            <person name="Goodwin S."/>
            <person name="Spatafora J."/>
            <person name="Crous P."/>
            <person name="Grigoriev I."/>
        </authorList>
    </citation>
    <scope>NUCLEOTIDE SEQUENCE</scope>
    <source>
        <strain evidence="2">CBS 122367</strain>
    </source>
</reference>
<evidence type="ECO:0000313" key="2">
    <source>
        <dbReference type="EMBL" id="KAF2690542.1"/>
    </source>
</evidence>
<evidence type="ECO:0000313" key="3">
    <source>
        <dbReference type="Proteomes" id="UP000799291"/>
    </source>
</evidence>
<dbReference type="AlphaFoldDB" id="A0A6G1JJ12"/>
<keyword evidence="3" id="KW-1185">Reference proteome</keyword>
<feature type="compositionally biased region" description="Basic and acidic residues" evidence="1">
    <location>
        <begin position="153"/>
        <end position="164"/>
    </location>
</feature>
<feature type="compositionally biased region" description="Acidic residues" evidence="1">
    <location>
        <begin position="207"/>
        <end position="217"/>
    </location>
</feature>
<protein>
    <submittedName>
        <fullName evidence="2">Uncharacterized protein</fullName>
    </submittedName>
</protein>
<accession>A0A6G1JJ12</accession>
<evidence type="ECO:0000256" key="1">
    <source>
        <dbReference type="SAM" id="MobiDB-lite"/>
    </source>
</evidence>
<feature type="compositionally biased region" description="Basic residues" evidence="1">
    <location>
        <begin position="247"/>
        <end position="275"/>
    </location>
</feature>